<keyword evidence="5" id="KW-1185">Reference proteome</keyword>
<dbReference type="EMBL" id="JBFXLS010000042">
    <property type="protein sequence ID" value="KAL2824653.1"/>
    <property type="molecule type" value="Genomic_DNA"/>
</dbReference>
<dbReference type="PROSITE" id="PS51340">
    <property type="entry name" value="MOSC"/>
    <property type="match status" value="1"/>
</dbReference>
<proteinExistence type="predicted"/>
<keyword evidence="2" id="KW-0812">Transmembrane</keyword>
<dbReference type="PANTHER" id="PTHR14237:SF34">
    <property type="entry name" value="MOSC DOMAIN PROTEIN (AFU_ORTHOLOGUE AFUA_2G07820)"/>
    <property type="match status" value="1"/>
</dbReference>
<evidence type="ECO:0000313" key="4">
    <source>
        <dbReference type="EMBL" id="KAL2824653.1"/>
    </source>
</evidence>
<keyword evidence="2" id="KW-1133">Transmembrane helix</keyword>
<organism evidence="4 5">
    <name type="scientific">Aspergillus cavernicola</name>
    <dbReference type="NCBI Taxonomy" id="176166"/>
    <lineage>
        <taxon>Eukaryota</taxon>
        <taxon>Fungi</taxon>
        <taxon>Dikarya</taxon>
        <taxon>Ascomycota</taxon>
        <taxon>Pezizomycotina</taxon>
        <taxon>Eurotiomycetes</taxon>
        <taxon>Eurotiomycetidae</taxon>
        <taxon>Eurotiales</taxon>
        <taxon>Aspergillaceae</taxon>
        <taxon>Aspergillus</taxon>
        <taxon>Aspergillus subgen. Nidulantes</taxon>
    </lineage>
</organism>
<keyword evidence="2" id="KW-0472">Membrane</keyword>
<sequence length="394" mass="43533">MKISEIYIYPIKSLRGIPFSSAQATRTGFKYDRRFMLLKVVPSDNKGDEDDGKDNGDRNERVLKNMHVPHFPEMALFRTEIFGVDGKGRIRVSYISPSGSSSQEKEAQGKTLDIPLTPDTRGLEELAIMMHKSPTKGYDMGERYNRWFSEWFGYEVVLAYLGDGGGRAVLGTFAPARHVAHRRRGKIGVVGFGFAGGVVMAIATSMATGMSMGMGIGIALAAAVVMAGIVYVYVWRRGEDERITFADTAPYMVVSEKSVADVSCRMEGEEMDVRKFRANVVVEGAERAFEEDFWAELVVGESRVRLLLTANCVRCRSLDVDYATGKMGTGESGKVLKKLMGDRRVDSGAKYSPVFGRYGFLDGRSDSKTICVGDEVVVARTMKERAIHDWPGLA</sequence>
<feature type="region of interest" description="Disordered" evidence="1">
    <location>
        <begin position="95"/>
        <end position="116"/>
    </location>
</feature>
<dbReference type="SUPFAM" id="SSF50800">
    <property type="entry name" value="PK beta-barrel domain-like"/>
    <property type="match status" value="1"/>
</dbReference>
<dbReference type="PANTHER" id="PTHR14237">
    <property type="entry name" value="MOLYBDOPTERIN COFACTOR SULFURASE MOSC"/>
    <property type="match status" value="1"/>
</dbReference>
<evidence type="ECO:0000259" key="3">
    <source>
        <dbReference type="PROSITE" id="PS51340"/>
    </source>
</evidence>
<dbReference type="InterPro" id="IPR011037">
    <property type="entry name" value="Pyrv_Knase-like_insert_dom_sf"/>
</dbReference>
<feature type="transmembrane region" description="Helical" evidence="2">
    <location>
        <begin position="213"/>
        <end position="234"/>
    </location>
</feature>
<evidence type="ECO:0000256" key="2">
    <source>
        <dbReference type="SAM" id="Phobius"/>
    </source>
</evidence>
<gene>
    <name evidence="4" type="ORF">BDW59DRAFT_84424</name>
</gene>
<dbReference type="Pfam" id="PF03476">
    <property type="entry name" value="MOSC_N"/>
    <property type="match status" value="1"/>
</dbReference>
<reference evidence="4 5" key="1">
    <citation type="submission" date="2024-07" db="EMBL/GenBank/DDBJ databases">
        <title>Section-level genome sequencing and comparative genomics of Aspergillus sections Usti and Cavernicolus.</title>
        <authorList>
            <consortium name="Lawrence Berkeley National Laboratory"/>
            <person name="Nybo J.L."/>
            <person name="Vesth T.C."/>
            <person name="Theobald S."/>
            <person name="Frisvad J.C."/>
            <person name="Larsen T.O."/>
            <person name="Kjaerboelling I."/>
            <person name="Rothschild-Mancinelli K."/>
            <person name="Lyhne E.K."/>
            <person name="Kogle M.E."/>
            <person name="Barry K."/>
            <person name="Clum A."/>
            <person name="Na H."/>
            <person name="Ledsgaard L."/>
            <person name="Lin J."/>
            <person name="Lipzen A."/>
            <person name="Kuo A."/>
            <person name="Riley R."/>
            <person name="Mondo S."/>
            <person name="LaButti K."/>
            <person name="Haridas S."/>
            <person name="Pangalinan J."/>
            <person name="Salamov A.A."/>
            <person name="Simmons B.A."/>
            <person name="Magnuson J.K."/>
            <person name="Chen J."/>
            <person name="Drula E."/>
            <person name="Henrissat B."/>
            <person name="Wiebenga A."/>
            <person name="Lubbers R.J."/>
            <person name="Gomes A.C."/>
            <person name="Makela M.R."/>
            <person name="Stajich J."/>
            <person name="Grigoriev I.V."/>
            <person name="Mortensen U.H."/>
            <person name="De vries R.P."/>
            <person name="Baker S.E."/>
            <person name="Andersen M.R."/>
        </authorList>
    </citation>
    <scope>NUCLEOTIDE SEQUENCE [LARGE SCALE GENOMIC DNA]</scope>
    <source>
        <strain evidence="4 5">CBS 600.67</strain>
    </source>
</reference>
<name>A0ABR4ICQ5_9EURO</name>
<dbReference type="Proteomes" id="UP001610335">
    <property type="component" value="Unassembled WGS sequence"/>
</dbReference>
<dbReference type="InterPro" id="IPR005303">
    <property type="entry name" value="MOCOS_middle"/>
</dbReference>
<dbReference type="InterPro" id="IPR005302">
    <property type="entry name" value="MoCF_Sase_C"/>
</dbReference>
<comment type="caution">
    <text evidence="4">The sequence shown here is derived from an EMBL/GenBank/DDBJ whole genome shotgun (WGS) entry which is preliminary data.</text>
</comment>
<feature type="domain" description="MOSC" evidence="3">
    <location>
        <begin position="224"/>
        <end position="379"/>
    </location>
</feature>
<feature type="transmembrane region" description="Helical" evidence="2">
    <location>
        <begin position="187"/>
        <end position="207"/>
    </location>
</feature>
<dbReference type="Pfam" id="PF03473">
    <property type="entry name" value="MOSC"/>
    <property type="match status" value="1"/>
</dbReference>
<protein>
    <submittedName>
        <fullName evidence="4">MOSC domain-containing protein</fullName>
    </submittedName>
</protein>
<evidence type="ECO:0000256" key="1">
    <source>
        <dbReference type="SAM" id="MobiDB-lite"/>
    </source>
</evidence>
<accession>A0ABR4ICQ5</accession>
<evidence type="ECO:0000313" key="5">
    <source>
        <dbReference type="Proteomes" id="UP001610335"/>
    </source>
</evidence>